<dbReference type="AlphaFoldDB" id="A0AA35G656"/>
<dbReference type="InterPro" id="IPR050696">
    <property type="entry name" value="FtsA/MreB"/>
</dbReference>
<proteinExistence type="inferred from homology"/>
<sequence>MARRQRLRDAVVGLDIGSTKVAAVVAEVSQTPEPVIIGLGIAPNSGLRKGVVVDIEGTSRAILQAVEQAERMSGVEITGAVISASGSHIGSLNSRGVVAVSRPDHEITADDVRRVLEAARVINLTPDREVLHIVPREYEVDGYDGVKDPVGMVGGRLEVEAHMVTAASASLQNLMRAVARSGLEVEDLWLSGLAAGEAVLTPAEKELGVVLLDIGGGTTDITLYDKGSPWYCSVLPVGGEHITSDIAVGLRVPLPVAEQVKVEQGCATVPQAADREFELPNPSGRGTRRVTQRDVAAIIEARVQELVLLVSREIKRSGYPGMLPGGVVLTGGTAQLPGLVEWMAQVLDLPVRVGQPSGLAGMNDIVAGPAFATAVGLVRLAARSPVREAAPAQEREPSPGLLERLRNWWQALF</sequence>
<dbReference type="InterPro" id="IPR003494">
    <property type="entry name" value="SHS2_FtsA"/>
</dbReference>
<dbReference type="Gene3D" id="3.30.420.40">
    <property type="match status" value="2"/>
</dbReference>
<keyword evidence="3 5" id="KW-0472">Membrane</keyword>
<accession>A0AA35G656</accession>
<dbReference type="Proteomes" id="UP001163687">
    <property type="component" value="Chromosome"/>
</dbReference>
<protein>
    <recommendedName>
        <fullName evidence="5 6">Cell division protein FtsA</fullName>
    </recommendedName>
</protein>
<organism evidence="8 9">
    <name type="scientific">Caldinitratiruptor microaerophilus</name>
    <dbReference type="NCBI Taxonomy" id="671077"/>
    <lineage>
        <taxon>Bacteria</taxon>
        <taxon>Bacillati</taxon>
        <taxon>Bacillota</taxon>
        <taxon>Clostridia</taxon>
        <taxon>Eubacteriales</taxon>
        <taxon>Symbiobacteriaceae</taxon>
        <taxon>Caldinitratiruptor</taxon>
    </lineage>
</organism>
<dbReference type="RefSeq" id="WP_264841450.1">
    <property type="nucleotide sequence ID" value="NZ_AP025628.1"/>
</dbReference>
<keyword evidence="9" id="KW-1185">Reference proteome</keyword>
<evidence type="ECO:0000256" key="6">
    <source>
        <dbReference type="PIRNR" id="PIRNR003101"/>
    </source>
</evidence>
<dbReference type="GO" id="GO:0032153">
    <property type="term" value="C:cell division site"/>
    <property type="evidence" value="ECO:0007669"/>
    <property type="project" value="UniProtKB-UniRule"/>
</dbReference>
<evidence type="ECO:0000256" key="1">
    <source>
        <dbReference type="ARBA" id="ARBA00022475"/>
    </source>
</evidence>
<evidence type="ECO:0000313" key="8">
    <source>
        <dbReference type="EMBL" id="BDG60751.1"/>
    </source>
</evidence>
<dbReference type="InterPro" id="IPR043129">
    <property type="entry name" value="ATPase_NBD"/>
</dbReference>
<keyword evidence="2 5" id="KW-0132">Cell division</keyword>
<feature type="domain" description="SHS2" evidence="7">
    <location>
        <begin position="11"/>
        <end position="199"/>
    </location>
</feature>
<comment type="function">
    <text evidence="5 6">Cell division protein that is involved in the assembly of the Z ring. May serve as a membrane anchor for the Z ring.</text>
</comment>
<dbReference type="InterPro" id="IPR020823">
    <property type="entry name" value="Cell_div_FtsA"/>
</dbReference>
<dbReference type="KEGG" id="cmic:caldi_18410"/>
<comment type="subunit">
    <text evidence="5">Self-interacts. Interacts with FtsZ.</text>
</comment>
<dbReference type="Pfam" id="PF02491">
    <property type="entry name" value="SHS2_FTSA"/>
    <property type="match status" value="1"/>
</dbReference>
<dbReference type="GO" id="GO:0043093">
    <property type="term" value="P:FtsZ-dependent cytokinesis"/>
    <property type="evidence" value="ECO:0007669"/>
    <property type="project" value="UniProtKB-UniRule"/>
</dbReference>
<comment type="similarity">
    <text evidence="5 6">Belongs to the FtsA/MreB family.</text>
</comment>
<keyword evidence="1 5" id="KW-1003">Cell membrane</keyword>
<name>A0AA35G656_9FIRM</name>
<evidence type="ECO:0000256" key="5">
    <source>
        <dbReference type="HAMAP-Rule" id="MF_02033"/>
    </source>
</evidence>
<dbReference type="EMBL" id="AP025628">
    <property type="protein sequence ID" value="BDG60751.1"/>
    <property type="molecule type" value="Genomic_DNA"/>
</dbReference>
<dbReference type="PANTHER" id="PTHR32432:SF4">
    <property type="entry name" value="CELL DIVISION PROTEIN FTSA"/>
    <property type="match status" value="1"/>
</dbReference>
<dbReference type="GO" id="GO:0009898">
    <property type="term" value="C:cytoplasmic side of plasma membrane"/>
    <property type="evidence" value="ECO:0007669"/>
    <property type="project" value="UniProtKB-UniRule"/>
</dbReference>
<dbReference type="NCBIfam" id="TIGR01174">
    <property type="entry name" value="ftsA"/>
    <property type="match status" value="1"/>
</dbReference>
<evidence type="ECO:0000313" key="9">
    <source>
        <dbReference type="Proteomes" id="UP001163687"/>
    </source>
</evidence>
<keyword evidence="4 5" id="KW-0131">Cell cycle</keyword>
<dbReference type="PIRSF" id="PIRSF003101">
    <property type="entry name" value="FtsA"/>
    <property type="match status" value="1"/>
</dbReference>
<dbReference type="PANTHER" id="PTHR32432">
    <property type="entry name" value="CELL DIVISION PROTEIN FTSA-RELATED"/>
    <property type="match status" value="1"/>
</dbReference>
<comment type="subcellular location">
    <subcellularLocation>
        <location evidence="5">Cell membrane</location>
        <topology evidence="5">Peripheral membrane protein</topology>
        <orientation evidence="5">Cytoplasmic side</orientation>
    </subcellularLocation>
    <text evidence="5">Localizes to the Z ring in an FtsZ-dependent manner. Targeted to the membrane through a conserved C-terminal amphipathic helix.</text>
</comment>
<evidence type="ECO:0000256" key="3">
    <source>
        <dbReference type="ARBA" id="ARBA00023136"/>
    </source>
</evidence>
<gene>
    <name evidence="5 8" type="primary">ftsA</name>
    <name evidence="8" type="ORF">caldi_18410</name>
</gene>
<reference evidence="8" key="1">
    <citation type="submission" date="2022-03" db="EMBL/GenBank/DDBJ databases">
        <title>Complete genome sequence of Caldinitratiruptor microaerophilus.</title>
        <authorList>
            <person name="Mukaiyama R."/>
            <person name="Nishiyama T."/>
            <person name="Ueda K."/>
        </authorList>
    </citation>
    <scope>NUCLEOTIDE SEQUENCE</scope>
    <source>
        <strain evidence="8">JCM 16183</strain>
    </source>
</reference>
<evidence type="ECO:0000259" key="7">
    <source>
        <dbReference type="SMART" id="SM00842"/>
    </source>
</evidence>
<dbReference type="CDD" id="cd24048">
    <property type="entry name" value="ASKHA_NBD_FtsA"/>
    <property type="match status" value="1"/>
</dbReference>
<evidence type="ECO:0000256" key="4">
    <source>
        <dbReference type="ARBA" id="ARBA00023306"/>
    </source>
</evidence>
<dbReference type="SUPFAM" id="SSF53067">
    <property type="entry name" value="Actin-like ATPase domain"/>
    <property type="match status" value="2"/>
</dbReference>
<dbReference type="Gene3D" id="3.30.1490.110">
    <property type="match status" value="1"/>
</dbReference>
<dbReference type="SMART" id="SM00842">
    <property type="entry name" value="FtsA"/>
    <property type="match status" value="1"/>
</dbReference>
<dbReference type="Pfam" id="PF14450">
    <property type="entry name" value="FtsA"/>
    <property type="match status" value="1"/>
</dbReference>
<evidence type="ECO:0000256" key="2">
    <source>
        <dbReference type="ARBA" id="ARBA00022618"/>
    </source>
</evidence>
<dbReference type="HAMAP" id="MF_02033">
    <property type="entry name" value="FtsA"/>
    <property type="match status" value="1"/>
</dbReference>